<evidence type="ECO:0000313" key="1">
    <source>
        <dbReference type="EMBL" id="KAL3620074.1"/>
    </source>
</evidence>
<dbReference type="Proteomes" id="UP001632038">
    <property type="component" value="Unassembled WGS sequence"/>
</dbReference>
<sequence>MLGPVPNLSPRRLQIGGATGGCGLSSRSAARALGCRLGPNADAAVVADPVDSASQEVKARPEAEITVAGSKNLAEEKSGWGGPIMHVIYEI</sequence>
<dbReference type="AlphaFoldDB" id="A0ABD3BSB0"/>
<proteinExistence type="predicted"/>
<accession>A0ABD3BSB0</accession>
<organism evidence="1 2">
    <name type="scientific">Castilleja foliolosa</name>
    <dbReference type="NCBI Taxonomy" id="1961234"/>
    <lineage>
        <taxon>Eukaryota</taxon>
        <taxon>Viridiplantae</taxon>
        <taxon>Streptophyta</taxon>
        <taxon>Embryophyta</taxon>
        <taxon>Tracheophyta</taxon>
        <taxon>Spermatophyta</taxon>
        <taxon>Magnoliopsida</taxon>
        <taxon>eudicotyledons</taxon>
        <taxon>Gunneridae</taxon>
        <taxon>Pentapetalae</taxon>
        <taxon>asterids</taxon>
        <taxon>lamiids</taxon>
        <taxon>Lamiales</taxon>
        <taxon>Orobanchaceae</taxon>
        <taxon>Pedicularideae</taxon>
        <taxon>Castillejinae</taxon>
        <taxon>Castilleja</taxon>
    </lineage>
</organism>
<dbReference type="EMBL" id="JAVIJP010000066">
    <property type="protein sequence ID" value="KAL3620074.1"/>
    <property type="molecule type" value="Genomic_DNA"/>
</dbReference>
<name>A0ABD3BSB0_9LAMI</name>
<keyword evidence="2" id="KW-1185">Reference proteome</keyword>
<reference evidence="2" key="1">
    <citation type="journal article" date="2024" name="IScience">
        <title>Strigolactones Initiate the Formation of Haustorium-like Structures in Castilleja.</title>
        <authorList>
            <person name="Buerger M."/>
            <person name="Peterson D."/>
            <person name="Chory J."/>
        </authorList>
    </citation>
    <scope>NUCLEOTIDE SEQUENCE [LARGE SCALE GENOMIC DNA]</scope>
</reference>
<evidence type="ECO:0000313" key="2">
    <source>
        <dbReference type="Proteomes" id="UP001632038"/>
    </source>
</evidence>
<comment type="caution">
    <text evidence="1">The sequence shown here is derived from an EMBL/GenBank/DDBJ whole genome shotgun (WGS) entry which is preliminary data.</text>
</comment>
<gene>
    <name evidence="1" type="ORF">CASFOL_034986</name>
</gene>
<protein>
    <submittedName>
        <fullName evidence="1">Uncharacterized protein</fullName>
    </submittedName>
</protein>